<sequence length="73" mass="8386">MPVSKSRNKTAVEKDTQPVRRYATEKLLKSSHLKEYQPDFARVILTEPEYSVEEARAALEAVLGKRRDRKDPG</sequence>
<dbReference type="EMBL" id="BK015043">
    <property type="protein sequence ID" value="DAD88593.1"/>
    <property type="molecule type" value="Genomic_DNA"/>
</dbReference>
<protein>
    <submittedName>
        <fullName evidence="1">Uncharacterized protein</fullName>
    </submittedName>
</protein>
<reference evidence="1" key="1">
    <citation type="journal article" date="2021" name="Proc. Natl. Acad. Sci. U.S.A.">
        <title>A Catalog of Tens of Thousands of Viruses from Human Metagenomes Reveals Hidden Associations with Chronic Diseases.</title>
        <authorList>
            <person name="Tisza M.J."/>
            <person name="Buck C.B."/>
        </authorList>
    </citation>
    <scope>NUCLEOTIDE SEQUENCE</scope>
    <source>
        <strain evidence="1">CtP4M4</strain>
    </source>
</reference>
<proteinExistence type="predicted"/>
<evidence type="ECO:0000313" key="1">
    <source>
        <dbReference type="EMBL" id="DAD88593.1"/>
    </source>
</evidence>
<organism evidence="1">
    <name type="scientific">Myoviridae sp. ctP4M4</name>
    <dbReference type="NCBI Taxonomy" id="2826647"/>
    <lineage>
        <taxon>Viruses</taxon>
        <taxon>Duplodnaviria</taxon>
        <taxon>Heunggongvirae</taxon>
        <taxon>Uroviricota</taxon>
        <taxon>Caudoviricetes</taxon>
    </lineage>
</organism>
<accession>A0A8S5N1V4</accession>
<name>A0A8S5N1V4_9CAUD</name>